<dbReference type="EnsemblPlants" id="AVESA.00010b.r2.2DG0395490.1">
    <property type="protein sequence ID" value="AVESA.00010b.r2.2DG0395490.1.CDS"/>
    <property type="gene ID" value="AVESA.00010b.r2.2DG0395490"/>
</dbReference>
<evidence type="ECO:0000313" key="1">
    <source>
        <dbReference type="EnsemblPlants" id="AVESA.00010b.r2.2DG0395490.1.CDS"/>
    </source>
</evidence>
<accession>A0ACD5VB01</accession>
<dbReference type="Proteomes" id="UP001732700">
    <property type="component" value="Chromosome 2D"/>
</dbReference>
<keyword evidence="2" id="KW-1185">Reference proteome</keyword>
<reference evidence="1" key="2">
    <citation type="submission" date="2025-09" db="UniProtKB">
        <authorList>
            <consortium name="EnsemblPlants"/>
        </authorList>
    </citation>
    <scope>IDENTIFICATION</scope>
</reference>
<name>A0ACD5VB01_AVESA</name>
<protein>
    <submittedName>
        <fullName evidence="1">Uncharacterized protein</fullName>
    </submittedName>
</protein>
<sequence>MDRAAMTKRDVLEHMLLDESIEPTDLPLSLLEDITNNFSENWEIGRGGFAVVYKGVLVNGIVAIKKMSHTHMHEKKFHQEIECLMKLKHGNVVRFLGYCADTQGKMESYNGKLVMADVQQRLLCFEYLPKGSLHDHLTSTII</sequence>
<proteinExistence type="predicted"/>
<evidence type="ECO:0000313" key="2">
    <source>
        <dbReference type="Proteomes" id="UP001732700"/>
    </source>
</evidence>
<organism evidence="1 2">
    <name type="scientific">Avena sativa</name>
    <name type="common">Oat</name>
    <dbReference type="NCBI Taxonomy" id="4498"/>
    <lineage>
        <taxon>Eukaryota</taxon>
        <taxon>Viridiplantae</taxon>
        <taxon>Streptophyta</taxon>
        <taxon>Embryophyta</taxon>
        <taxon>Tracheophyta</taxon>
        <taxon>Spermatophyta</taxon>
        <taxon>Magnoliopsida</taxon>
        <taxon>Liliopsida</taxon>
        <taxon>Poales</taxon>
        <taxon>Poaceae</taxon>
        <taxon>BOP clade</taxon>
        <taxon>Pooideae</taxon>
        <taxon>Poodae</taxon>
        <taxon>Poeae</taxon>
        <taxon>Poeae Chloroplast Group 1 (Aveneae type)</taxon>
        <taxon>Aveninae</taxon>
        <taxon>Avena</taxon>
    </lineage>
</organism>
<reference evidence="1" key="1">
    <citation type="submission" date="2021-05" db="EMBL/GenBank/DDBJ databases">
        <authorList>
            <person name="Scholz U."/>
            <person name="Mascher M."/>
            <person name="Fiebig A."/>
        </authorList>
    </citation>
    <scope>NUCLEOTIDE SEQUENCE [LARGE SCALE GENOMIC DNA]</scope>
</reference>